<sequence>MVLVRAARHTSLRLPPWPDVTDESPARVNEWQSWLTAVWSMDDVAEVIEQASPALARRMVTLCSTDAEVEPRQVRRTLLSVIRYLQRMTGRATPNGLFAGVAVAGFGEPATRWGPWHRAVARAGSAWTSAVIEHLESVPDLLDRLPLLVNNSVFVRGERLVVPYPPQTRGGGRATAEITVRFTDAVQSVLDAAQTPVPFHVIVDKTAAQFPDVALARVQDLVASLVRSGVLVSSLHAPSTVVDALEHLVVQLESVDAQDLVAVAGLVADLRAVRDGLWQHNRALTPGDGRRLRRALHEKMTEIVPEDRPLTVDLRLDCSLVLPDAVAREAEKAATALARLTPMPFGTPGWKDFHTRFFEKYGIGSFVPLRNVIDPDIGLGFPAGYLDSTPEPRAALSTREQQLLALAQAAALDGRDEIRIDDELITQLRAADGDGEQPPPHFELTFQIGASSTEAMARGEFTLSGLRPSRGVGTVTGRFLPLLRAEDQDRFTSLLRDLPSNTPGALPAQLSFGPLERGDADVTRVPGMLPTAISLGEHRSAEEHMLGLDDLAVGCDRHRLYLVSLSRGCVVEPHIVHALDLRTHTPPLGRFLAEISRAQCSVLTVFPWGAADSLPFLPRVRYGRTVLSAARWLLHSDDLPGPTAPWARWHTTVEQWQERRHVPQAVLLTEGDQRLPLDLSKSAHRAVLRSHLARAGRAVLTEHAPVGDWLDGRAHEVVVAMRTTSRPNWPEVPAISATRLLSRDHGQLPGAPPWLLVKLYGHPERHPEILARHVTGLLSQWEVPPAWWFMRYRDPLPHLRLRIAVTDPDSIGLAVTRISEWAAGLRRSGLVNDVQFATTYPETGRWGPGPLMRLAEDIFVADSHTIAIQFAQPGRPGPRTLAAANFVSLASAFHGDVATAMTWLATYGATTDRQQRLDRKTLQETVRLADPTDNWAALRGQPGGTAIVEAWALRDEAIARYRPRLAEAGLDPQLVLDSLLHAHHLRAAGIDKDDERVCVRLARATASAWQARRKDSRGAT</sequence>
<dbReference type="Proteomes" id="UP000509418">
    <property type="component" value="Chromosome"/>
</dbReference>
<dbReference type="Pfam" id="PF04738">
    <property type="entry name" value="Lant_dehydr_N"/>
    <property type="match status" value="1"/>
</dbReference>
<evidence type="ECO:0000313" key="4">
    <source>
        <dbReference type="Proteomes" id="UP000509418"/>
    </source>
</evidence>
<dbReference type="NCBIfam" id="TIGR03891">
    <property type="entry name" value="thiopep_ocin"/>
    <property type="match status" value="1"/>
</dbReference>
<feature type="domain" description="Thiopeptide-type bacteriocin biosynthesis" evidence="2">
    <location>
        <begin position="754"/>
        <end position="1004"/>
    </location>
</feature>
<dbReference type="EMBL" id="CP056041">
    <property type="protein sequence ID" value="QKZ24948.1"/>
    <property type="molecule type" value="Genomic_DNA"/>
</dbReference>
<keyword evidence="4" id="KW-1185">Reference proteome</keyword>
<reference evidence="3 4" key="1">
    <citation type="submission" date="2020-06" db="EMBL/GenBank/DDBJ databases">
        <title>Genome mining for natural products.</title>
        <authorList>
            <person name="Zhang B."/>
            <person name="Shi J."/>
            <person name="Ge H."/>
        </authorList>
    </citation>
    <scope>NUCLEOTIDE SEQUENCE [LARGE SCALE GENOMIC DNA]</scope>
    <source>
        <strain evidence="3 4">NA02069</strain>
    </source>
</reference>
<evidence type="ECO:0000313" key="3">
    <source>
        <dbReference type="EMBL" id="QKZ24948.1"/>
    </source>
</evidence>
<name>A0A7H8TPF4_STRCX</name>
<dbReference type="InterPro" id="IPR006827">
    <property type="entry name" value="Lant_deHydtase_N"/>
</dbReference>
<dbReference type="Pfam" id="PF14028">
    <property type="entry name" value="Lant_dehydr_C"/>
    <property type="match status" value="1"/>
</dbReference>
<evidence type="ECO:0000259" key="2">
    <source>
        <dbReference type="Pfam" id="PF14028"/>
    </source>
</evidence>
<accession>A0A7H8TPF4</accession>
<organism evidence="3 4">
    <name type="scientific">Streptomyces chartreusis</name>
    <dbReference type="NCBI Taxonomy" id="1969"/>
    <lineage>
        <taxon>Bacteria</taxon>
        <taxon>Bacillati</taxon>
        <taxon>Actinomycetota</taxon>
        <taxon>Actinomycetes</taxon>
        <taxon>Kitasatosporales</taxon>
        <taxon>Streptomycetaceae</taxon>
        <taxon>Streptomyces</taxon>
    </lineage>
</organism>
<dbReference type="AlphaFoldDB" id="A0A7H8TPF4"/>
<gene>
    <name evidence="3" type="ORF">HUT05_25265</name>
</gene>
<dbReference type="InterPro" id="IPR023809">
    <property type="entry name" value="Thiopep_bacteriocin_synth_dom"/>
</dbReference>
<evidence type="ECO:0000259" key="1">
    <source>
        <dbReference type="Pfam" id="PF04738"/>
    </source>
</evidence>
<feature type="domain" description="Lantibiotic dehydratase N-terminal" evidence="1">
    <location>
        <begin position="44"/>
        <end position="688"/>
    </location>
</feature>
<protein>
    <submittedName>
        <fullName evidence="3">Lantibiotic dehydratase</fullName>
    </submittedName>
</protein>
<proteinExistence type="predicted"/>